<dbReference type="STRING" id="1777141.AWB80_01669"/>
<sequence>MARPRTPAKILEMRGSYKRNPSRRREEPDASGPLGDPPAYFSGAELAAWNDIASGAPRDVLTGSDRITVELAARLLANSRVNWADFTAAKLARLEAMLGKFGMSPADRSKVVGGGKRNGDNPFAQLLE</sequence>
<dbReference type="Proteomes" id="UP000054911">
    <property type="component" value="Unassembled WGS sequence"/>
</dbReference>
<evidence type="ECO:0000256" key="1">
    <source>
        <dbReference type="SAM" id="MobiDB-lite"/>
    </source>
</evidence>
<evidence type="ECO:0000313" key="2">
    <source>
        <dbReference type="EMBL" id="SAK51610.1"/>
    </source>
</evidence>
<proteinExistence type="predicted"/>
<organism evidence="2 3">
    <name type="scientific">Caballeronia pedi</name>
    <dbReference type="NCBI Taxonomy" id="1777141"/>
    <lineage>
        <taxon>Bacteria</taxon>
        <taxon>Pseudomonadati</taxon>
        <taxon>Pseudomonadota</taxon>
        <taxon>Betaproteobacteria</taxon>
        <taxon>Burkholderiales</taxon>
        <taxon>Burkholderiaceae</taxon>
        <taxon>Caballeronia</taxon>
    </lineage>
</organism>
<dbReference type="AlphaFoldDB" id="A0A158A1G7"/>
<dbReference type="EMBL" id="FCOE02000004">
    <property type="protein sequence ID" value="SAK51610.1"/>
    <property type="molecule type" value="Genomic_DNA"/>
</dbReference>
<evidence type="ECO:0000313" key="3">
    <source>
        <dbReference type="Proteomes" id="UP000054911"/>
    </source>
</evidence>
<dbReference type="RefSeq" id="WP_061174183.1">
    <property type="nucleotide sequence ID" value="NZ_FCOE02000004.1"/>
</dbReference>
<accession>A0A158A1G7</accession>
<comment type="caution">
    <text evidence="2">The sequence shown here is derived from an EMBL/GenBank/DDBJ whole genome shotgun (WGS) entry which is preliminary data.</text>
</comment>
<reference evidence="2" key="1">
    <citation type="submission" date="2016-01" db="EMBL/GenBank/DDBJ databases">
        <authorList>
            <person name="Peeters C."/>
        </authorList>
    </citation>
    <scope>NUCLEOTIDE SEQUENCE [LARGE SCALE GENOMIC DNA]</scope>
    <source>
        <strain evidence="2">LMG 29323</strain>
    </source>
</reference>
<gene>
    <name evidence="2" type="ORF">AWB80_01669</name>
</gene>
<evidence type="ECO:0008006" key="4">
    <source>
        <dbReference type="Google" id="ProtNLM"/>
    </source>
</evidence>
<feature type="region of interest" description="Disordered" evidence="1">
    <location>
        <begin position="107"/>
        <end position="128"/>
    </location>
</feature>
<feature type="region of interest" description="Disordered" evidence="1">
    <location>
        <begin position="1"/>
        <end position="38"/>
    </location>
</feature>
<protein>
    <recommendedName>
        <fullName evidence="4">Terminase small subunit</fullName>
    </recommendedName>
</protein>
<keyword evidence="3" id="KW-1185">Reference proteome</keyword>
<name>A0A158A1G7_9BURK</name>
<dbReference type="OrthoDB" id="8777743at2"/>